<sequence length="154" mass="17152">MADLSRATALLQQLGPVMEPDAIRLHGEDLWEVETSALTIFLQYVEAEDRFTLYAELTIPASSDRTAVLELLLANNSQFMATGGVRMALSEPQGDAIMMVDLALEKLDVQQLQAVLQNFIEKHAYWKLAIGSVQQEAEETITSNEHIAAEMFRV</sequence>
<dbReference type="EMBL" id="QZCH01000008">
    <property type="protein sequence ID" value="RJG48428.1"/>
    <property type="molecule type" value="Genomic_DNA"/>
</dbReference>
<evidence type="ECO:0000313" key="2">
    <source>
        <dbReference type="Proteomes" id="UP000283255"/>
    </source>
</evidence>
<dbReference type="RefSeq" id="WP_119910238.1">
    <property type="nucleotide sequence ID" value="NZ_QZCH01000008.1"/>
</dbReference>
<dbReference type="InterPro" id="IPR010261">
    <property type="entry name" value="Tir_chaperone"/>
</dbReference>
<reference evidence="1 2" key="2">
    <citation type="submission" date="2019-01" db="EMBL/GenBank/DDBJ databases">
        <title>Motilimonas pumilus sp. nov., isolated from the gut of sea cucumber (Apostichopus japonicus).</title>
        <authorList>
            <person name="Wang F.-Q."/>
            <person name="Ren L.-H."/>
            <person name="Lin Y.-W."/>
            <person name="Sun G.-H."/>
            <person name="Du Z.-J."/>
            <person name="Zhao J.-X."/>
            <person name="Liu X.-J."/>
            <person name="Liu L.-J."/>
        </authorList>
    </citation>
    <scope>NUCLEOTIDE SEQUENCE [LARGE SCALE GENOMIC DNA]</scope>
    <source>
        <strain evidence="1 2">PLHSC7-2</strain>
    </source>
</reference>
<evidence type="ECO:0008006" key="3">
    <source>
        <dbReference type="Google" id="ProtNLM"/>
    </source>
</evidence>
<reference evidence="1 2" key="1">
    <citation type="submission" date="2018-09" db="EMBL/GenBank/DDBJ databases">
        <authorList>
            <person name="Wang F."/>
        </authorList>
    </citation>
    <scope>NUCLEOTIDE SEQUENCE [LARGE SCALE GENOMIC DNA]</scope>
    <source>
        <strain evidence="1 2">PLHSC7-2</strain>
    </source>
</reference>
<keyword evidence="2" id="KW-1185">Reference proteome</keyword>
<dbReference type="OrthoDB" id="193143at2"/>
<proteinExistence type="predicted"/>
<dbReference type="GO" id="GO:0030254">
    <property type="term" value="P:protein secretion by the type III secretion system"/>
    <property type="evidence" value="ECO:0007669"/>
    <property type="project" value="InterPro"/>
</dbReference>
<comment type="caution">
    <text evidence="1">The sequence shown here is derived from an EMBL/GenBank/DDBJ whole genome shotgun (WGS) entry which is preliminary data.</text>
</comment>
<dbReference type="SUPFAM" id="SSF69635">
    <property type="entry name" value="Type III secretory system chaperone-like"/>
    <property type="match status" value="1"/>
</dbReference>
<dbReference type="Proteomes" id="UP000283255">
    <property type="component" value="Unassembled WGS sequence"/>
</dbReference>
<dbReference type="AlphaFoldDB" id="A0A418YFV3"/>
<organism evidence="1 2">
    <name type="scientific">Motilimonas pumila</name>
    <dbReference type="NCBI Taxonomy" id="2303987"/>
    <lineage>
        <taxon>Bacteria</taxon>
        <taxon>Pseudomonadati</taxon>
        <taxon>Pseudomonadota</taxon>
        <taxon>Gammaproteobacteria</taxon>
        <taxon>Alteromonadales</taxon>
        <taxon>Alteromonadales genera incertae sedis</taxon>
        <taxon>Motilimonas</taxon>
    </lineage>
</organism>
<dbReference type="CDD" id="cd16364">
    <property type="entry name" value="T3SC_I-like"/>
    <property type="match status" value="1"/>
</dbReference>
<accession>A0A418YFV3</accession>
<dbReference type="Pfam" id="PF05932">
    <property type="entry name" value="CesT"/>
    <property type="match status" value="1"/>
</dbReference>
<name>A0A418YFV3_9GAMM</name>
<protein>
    <recommendedName>
        <fullName evidence="3">Type III secretion system chaperone</fullName>
    </recommendedName>
</protein>
<dbReference type="Gene3D" id="3.30.1460.10">
    <property type="match status" value="1"/>
</dbReference>
<evidence type="ECO:0000313" key="1">
    <source>
        <dbReference type="EMBL" id="RJG48428.1"/>
    </source>
</evidence>
<gene>
    <name evidence="1" type="ORF">D1Z90_08005</name>
</gene>